<feature type="compositionally biased region" description="Basic residues" evidence="1">
    <location>
        <begin position="223"/>
        <end position="241"/>
    </location>
</feature>
<feature type="compositionally biased region" description="Polar residues" evidence="1">
    <location>
        <begin position="253"/>
        <end position="263"/>
    </location>
</feature>
<reference evidence="2" key="2">
    <citation type="submission" date="2025-08" db="UniProtKB">
        <authorList>
            <consortium name="Ensembl"/>
        </authorList>
    </citation>
    <scope>IDENTIFICATION</scope>
</reference>
<evidence type="ECO:0000313" key="3">
    <source>
        <dbReference type="Proteomes" id="UP000007875"/>
    </source>
</evidence>
<dbReference type="InterPro" id="IPR019129">
    <property type="entry name" value="Folate-sensitive_fs_Fra10Ac1"/>
</dbReference>
<evidence type="ECO:0000313" key="2">
    <source>
        <dbReference type="Ensembl" id="ENSCSAVP00000010893.1"/>
    </source>
</evidence>
<dbReference type="AlphaFoldDB" id="H2YZY1"/>
<dbReference type="InParanoid" id="H2YZY1"/>
<feature type="region of interest" description="Disordered" evidence="1">
    <location>
        <begin position="1"/>
        <end position="49"/>
    </location>
</feature>
<reference evidence="2" key="3">
    <citation type="submission" date="2025-09" db="UniProtKB">
        <authorList>
            <consortium name="Ensembl"/>
        </authorList>
    </citation>
    <scope>IDENTIFICATION</scope>
</reference>
<dbReference type="eggNOG" id="KOG1297">
    <property type="taxonomic scope" value="Eukaryota"/>
</dbReference>
<proteinExistence type="predicted"/>
<protein>
    <recommendedName>
        <fullName evidence="4">FRA10A associated CGG repeat 1</fullName>
    </recommendedName>
</protein>
<dbReference type="GO" id="GO:0016791">
    <property type="term" value="F:phosphatase activity"/>
    <property type="evidence" value="ECO:0007669"/>
    <property type="project" value="TreeGrafter"/>
</dbReference>
<organism evidence="2 3">
    <name type="scientific">Ciona savignyi</name>
    <name type="common">Pacific transparent sea squirt</name>
    <dbReference type="NCBI Taxonomy" id="51511"/>
    <lineage>
        <taxon>Eukaryota</taxon>
        <taxon>Metazoa</taxon>
        <taxon>Chordata</taxon>
        <taxon>Tunicata</taxon>
        <taxon>Ascidiacea</taxon>
        <taxon>Phlebobranchia</taxon>
        <taxon>Cionidae</taxon>
        <taxon>Ciona</taxon>
    </lineage>
</organism>
<dbReference type="PANTHER" id="PTHR11567:SF25">
    <property type="entry name" value="PROTEIN FRA10AC1"/>
    <property type="match status" value="1"/>
</dbReference>
<dbReference type="HOGENOM" id="CLU_061714_0_0_1"/>
<accession>H2YZY1</accession>
<dbReference type="Pfam" id="PF09725">
    <property type="entry name" value="Fra10Ac1"/>
    <property type="match status" value="1"/>
</dbReference>
<dbReference type="Proteomes" id="UP000007875">
    <property type="component" value="Unassembled WGS sequence"/>
</dbReference>
<feature type="compositionally biased region" description="Basic and acidic residues" evidence="1">
    <location>
        <begin position="16"/>
        <end position="32"/>
    </location>
</feature>
<sequence length="312" mass="37255">IENYGSEFSDSASEAEIQRKNVEKQKKDELYKKPNSKRRSAKPSKRTVSDLVDVEEGKRMRYHGILAMDAYQRHKKFVNDYLLLYGGKRSDFVRDTSKDKTDSDIIKENHRFLWDEEQDGRKSWEEKLAKKYWDKLYKEYTICDLTRYKENKIALRWRIEKEVISGKGQFICANKHCDESEGLRSWEVNFKYVESNEAKNTLVKSRLCPECSYKLNYHHKKRDVTAKPKKHKKTKDKKKKKEKQEDTIEPTDSKTNPSTSTSEHIWKKPIVVEETKSRSLDKGDNFWQGCYHSKSMIYREEEFDEYFEGMFL</sequence>
<dbReference type="PANTHER" id="PTHR11567">
    <property type="entry name" value="ACID PHOSPHATASE-RELATED"/>
    <property type="match status" value="1"/>
</dbReference>
<keyword evidence="3" id="KW-1185">Reference proteome</keyword>
<feature type="compositionally biased region" description="Basic residues" evidence="1">
    <location>
        <begin position="34"/>
        <end position="45"/>
    </location>
</feature>
<feature type="compositionally biased region" description="Polar residues" evidence="1">
    <location>
        <begin position="1"/>
        <end position="12"/>
    </location>
</feature>
<name>H2YZY1_CIOSA</name>
<evidence type="ECO:0008006" key="4">
    <source>
        <dbReference type="Google" id="ProtNLM"/>
    </source>
</evidence>
<dbReference type="Ensembl" id="ENSCSAVT00000011024.1">
    <property type="protein sequence ID" value="ENSCSAVP00000010893.1"/>
    <property type="gene ID" value="ENSCSAVG00000006379.1"/>
</dbReference>
<dbReference type="FunCoup" id="H2YZY1">
    <property type="interactions" value="257"/>
</dbReference>
<reference evidence="3" key="1">
    <citation type="submission" date="2003-08" db="EMBL/GenBank/DDBJ databases">
        <authorList>
            <person name="Birren B."/>
            <person name="Nusbaum C."/>
            <person name="Abebe A."/>
            <person name="Abouelleil A."/>
            <person name="Adekoya E."/>
            <person name="Ait-zahra M."/>
            <person name="Allen N."/>
            <person name="Allen T."/>
            <person name="An P."/>
            <person name="Anderson M."/>
            <person name="Anderson S."/>
            <person name="Arachchi H."/>
            <person name="Armbruster J."/>
            <person name="Bachantsang P."/>
            <person name="Baldwin J."/>
            <person name="Barry A."/>
            <person name="Bayul T."/>
            <person name="Blitshsteyn B."/>
            <person name="Bloom T."/>
            <person name="Blye J."/>
            <person name="Boguslavskiy L."/>
            <person name="Borowsky M."/>
            <person name="Boukhgalter B."/>
            <person name="Brunache A."/>
            <person name="Butler J."/>
            <person name="Calixte N."/>
            <person name="Calvo S."/>
            <person name="Camarata J."/>
            <person name="Campo K."/>
            <person name="Chang J."/>
            <person name="Cheshatsang Y."/>
            <person name="Citroen M."/>
            <person name="Collymore A."/>
            <person name="Considine T."/>
            <person name="Cook A."/>
            <person name="Cooke P."/>
            <person name="Corum B."/>
            <person name="Cuomo C."/>
            <person name="David R."/>
            <person name="Dawoe T."/>
            <person name="Degray S."/>
            <person name="Dodge S."/>
            <person name="Dooley K."/>
            <person name="Dorje P."/>
            <person name="Dorjee K."/>
            <person name="Dorris L."/>
            <person name="Duffey N."/>
            <person name="Dupes A."/>
            <person name="Elkins T."/>
            <person name="Engels R."/>
            <person name="Erickson J."/>
            <person name="Farina A."/>
            <person name="Faro S."/>
            <person name="Ferreira P."/>
            <person name="Fischer H."/>
            <person name="Fitzgerald M."/>
            <person name="Foley K."/>
            <person name="Gage D."/>
            <person name="Galagan J."/>
            <person name="Gearin G."/>
            <person name="Gnerre S."/>
            <person name="Gnirke A."/>
            <person name="Goyette A."/>
            <person name="Graham J."/>
            <person name="Grandbois E."/>
            <person name="Gyaltsen K."/>
            <person name="Hafez N."/>
            <person name="Hagopian D."/>
            <person name="Hagos B."/>
            <person name="Hall J."/>
            <person name="Hatcher B."/>
            <person name="Heller A."/>
            <person name="Higgins H."/>
            <person name="Honan T."/>
            <person name="Horn A."/>
            <person name="Houde N."/>
            <person name="Hughes L."/>
            <person name="Hulme W."/>
            <person name="Husby E."/>
            <person name="Iliev I."/>
            <person name="Jaffe D."/>
            <person name="Jones C."/>
            <person name="Kamal M."/>
            <person name="Kamat A."/>
            <person name="Kamvysselis M."/>
            <person name="Karlsson E."/>
            <person name="Kells C."/>
            <person name="Kieu A."/>
            <person name="Kisner P."/>
            <person name="Kodira C."/>
            <person name="Kulbokas E."/>
            <person name="Labutti K."/>
            <person name="Lama D."/>
            <person name="Landers T."/>
            <person name="Leger J."/>
            <person name="Levine S."/>
            <person name="Lewis D."/>
            <person name="Lewis T."/>
            <person name="Lindblad-toh K."/>
            <person name="Liu X."/>
            <person name="Lokyitsang T."/>
            <person name="Lokyitsang Y."/>
            <person name="Lucien O."/>
            <person name="Lui A."/>
            <person name="Ma L.J."/>
            <person name="Mabbitt R."/>
            <person name="Macdonald J."/>
            <person name="Maclean C."/>
            <person name="Major J."/>
            <person name="Manning J."/>
            <person name="Marabella R."/>
            <person name="Maru K."/>
            <person name="Matthews C."/>
            <person name="Mauceli E."/>
            <person name="Mccarthy M."/>
            <person name="Mcdonough S."/>
            <person name="Mcghee T."/>
            <person name="Meldrim J."/>
            <person name="Meneus L."/>
            <person name="Mesirov J."/>
            <person name="Mihalev A."/>
            <person name="Mihova T."/>
            <person name="Mikkelsen T."/>
            <person name="Mlenga V."/>
            <person name="Moru K."/>
            <person name="Mozes J."/>
            <person name="Mulrain L."/>
            <person name="Munson G."/>
            <person name="Naylor J."/>
            <person name="Newes C."/>
            <person name="Nguyen C."/>
            <person name="Nguyen N."/>
            <person name="Nguyen T."/>
            <person name="Nicol R."/>
            <person name="Nielsen C."/>
            <person name="Nizzari M."/>
            <person name="Norbu C."/>
            <person name="Norbu N."/>
            <person name="O'donnell P."/>
            <person name="Okoawo O."/>
            <person name="O'leary S."/>
            <person name="Omotosho B."/>
            <person name="O'neill K."/>
            <person name="Osman S."/>
            <person name="Parker S."/>
            <person name="Perrin D."/>
            <person name="Phunkhang P."/>
            <person name="Piqani B."/>
            <person name="Purcell S."/>
            <person name="Rachupka T."/>
            <person name="Ramasamy U."/>
            <person name="Rameau R."/>
            <person name="Ray V."/>
            <person name="Raymond C."/>
            <person name="Retta R."/>
            <person name="Richardson S."/>
            <person name="Rise C."/>
            <person name="Rodriguez J."/>
            <person name="Rogers J."/>
            <person name="Rogov P."/>
            <person name="Rutman M."/>
            <person name="Schupbach R."/>
            <person name="Seaman C."/>
            <person name="Settipalli S."/>
            <person name="Sharpe T."/>
            <person name="Sheridan J."/>
            <person name="Sherpa N."/>
            <person name="Shi J."/>
            <person name="Smirnov S."/>
            <person name="Smith C."/>
            <person name="Sougnez C."/>
            <person name="Spencer B."/>
            <person name="Stalker J."/>
            <person name="Stange-thomann N."/>
            <person name="Stavropoulos S."/>
            <person name="Stetson K."/>
            <person name="Stone C."/>
            <person name="Stone S."/>
            <person name="Stubbs M."/>
            <person name="Talamas J."/>
            <person name="Tchuinga P."/>
            <person name="Tenzing P."/>
            <person name="Tesfaye S."/>
            <person name="Theodore J."/>
            <person name="Thoulutsang Y."/>
            <person name="Topham K."/>
            <person name="Towey S."/>
            <person name="Tsamla T."/>
            <person name="Tsomo N."/>
            <person name="Vallee D."/>
            <person name="Vassiliev H."/>
            <person name="Venkataraman V."/>
            <person name="Vinson J."/>
            <person name="Vo A."/>
            <person name="Wade C."/>
            <person name="Wang S."/>
            <person name="Wangchuk T."/>
            <person name="Wangdi T."/>
            <person name="Whittaker C."/>
            <person name="Wilkinson J."/>
            <person name="Wu Y."/>
            <person name="Wyman D."/>
            <person name="Yadav S."/>
            <person name="Yang S."/>
            <person name="Yang X."/>
            <person name="Yeager S."/>
            <person name="Yee E."/>
            <person name="Young G."/>
            <person name="Zainoun J."/>
            <person name="Zembeck L."/>
            <person name="Zimmer A."/>
            <person name="Zody M."/>
            <person name="Lander E."/>
        </authorList>
    </citation>
    <scope>NUCLEOTIDE SEQUENCE [LARGE SCALE GENOMIC DNA]</scope>
</reference>
<feature type="region of interest" description="Disordered" evidence="1">
    <location>
        <begin position="223"/>
        <end position="265"/>
    </location>
</feature>
<dbReference type="GeneTree" id="ENSGT00390000017833"/>
<dbReference type="OMA" id="EYFQDMF"/>
<evidence type="ECO:0000256" key="1">
    <source>
        <dbReference type="SAM" id="MobiDB-lite"/>
    </source>
</evidence>
<dbReference type="STRING" id="51511.ENSCSAVP00000010893"/>
<dbReference type="InterPro" id="IPR050645">
    <property type="entry name" value="Histidine_acid_phosphatase"/>
</dbReference>